<accession>A0A381ZAR3</accession>
<dbReference type="PANTHER" id="PTHR30290:SF10">
    <property type="entry name" value="PERIPLASMIC OLIGOPEPTIDE-BINDING PROTEIN-RELATED"/>
    <property type="match status" value="1"/>
</dbReference>
<dbReference type="Gene3D" id="3.90.76.10">
    <property type="entry name" value="Dipeptide-binding Protein, Domain 1"/>
    <property type="match status" value="1"/>
</dbReference>
<dbReference type="Pfam" id="PF00496">
    <property type="entry name" value="SBP_bac_5"/>
    <property type="match status" value="1"/>
</dbReference>
<dbReference type="InterPro" id="IPR000914">
    <property type="entry name" value="SBP_5_dom"/>
</dbReference>
<dbReference type="Gene3D" id="3.40.190.10">
    <property type="entry name" value="Periplasmic binding protein-like II"/>
    <property type="match status" value="1"/>
</dbReference>
<name>A0A381ZAR3_9ZZZZ</name>
<organism evidence="7">
    <name type="scientific">marine metagenome</name>
    <dbReference type="NCBI Taxonomy" id="408172"/>
    <lineage>
        <taxon>unclassified sequences</taxon>
        <taxon>metagenomes</taxon>
        <taxon>ecological metagenomes</taxon>
    </lineage>
</organism>
<protein>
    <recommendedName>
        <fullName evidence="6">Solute-binding protein family 5 domain-containing protein</fullName>
    </recommendedName>
</protein>
<dbReference type="PANTHER" id="PTHR30290">
    <property type="entry name" value="PERIPLASMIC BINDING COMPONENT OF ABC TRANSPORTER"/>
    <property type="match status" value="1"/>
</dbReference>
<comment type="similarity">
    <text evidence="2">Belongs to the bacterial solute-binding protein 5 family.</text>
</comment>
<keyword evidence="5" id="KW-0472">Membrane</keyword>
<keyword evidence="4" id="KW-0732">Signal</keyword>
<feature type="non-terminal residue" evidence="7">
    <location>
        <position position="516"/>
    </location>
</feature>
<evidence type="ECO:0000256" key="2">
    <source>
        <dbReference type="ARBA" id="ARBA00005695"/>
    </source>
</evidence>
<evidence type="ECO:0000256" key="1">
    <source>
        <dbReference type="ARBA" id="ARBA00004196"/>
    </source>
</evidence>
<evidence type="ECO:0000256" key="4">
    <source>
        <dbReference type="ARBA" id="ARBA00022729"/>
    </source>
</evidence>
<evidence type="ECO:0000259" key="6">
    <source>
        <dbReference type="Pfam" id="PF00496"/>
    </source>
</evidence>
<keyword evidence="5" id="KW-1133">Transmembrane helix</keyword>
<evidence type="ECO:0000313" key="7">
    <source>
        <dbReference type="EMBL" id="SVA86310.1"/>
    </source>
</evidence>
<evidence type="ECO:0000256" key="3">
    <source>
        <dbReference type="ARBA" id="ARBA00022448"/>
    </source>
</evidence>
<gene>
    <name evidence="7" type="ORF">METZ01_LOCUS139164</name>
</gene>
<dbReference type="EMBL" id="UINC01020588">
    <property type="protein sequence ID" value="SVA86310.1"/>
    <property type="molecule type" value="Genomic_DNA"/>
</dbReference>
<reference evidence="7" key="1">
    <citation type="submission" date="2018-05" db="EMBL/GenBank/DDBJ databases">
        <authorList>
            <person name="Lanie J.A."/>
            <person name="Ng W.-L."/>
            <person name="Kazmierczak K.M."/>
            <person name="Andrzejewski T.M."/>
            <person name="Davidsen T.M."/>
            <person name="Wayne K.J."/>
            <person name="Tettelin H."/>
            <person name="Glass J.I."/>
            <person name="Rusch D."/>
            <person name="Podicherti R."/>
            <person name="Tsui H.-C.T."/>
            <person name="Winkler M.E."/>
        </authorList>
    </citation>
    <scope>NUCLEOTIDE SEQUENCE</scope>
</reference>
<keyword evidence="5" id="KW-0812">Transmembrane</keyword>
<comment type="subcellular location">
    <subcellularLocation>
        <location evidence="1">Cell envelope</location>
    </subcellularLocation>
</comment>
<dbReference type="AlphaFoldDB" id="A0A381ZAR3"/>
<dbReference type="GO" id="GO:1904680">
    <property type="term" value="F:peptide transmembrane transporter activity"/>
    <property type="evidence" value="ECO:0007669"/>
    <property type="project" value="TreeGrafter"/>
</dbReference>
<dbReference type="GO" id="GO:0015833">
    <property type="term" value="P:peptide transport"/>
    <property type="evidence" value="ECO:0007669"/>
    <property type="project" value="TreeGrafter"/>
</dbReference>
<feature type="domain" description="Solute-binding protein family 5" evidence="6">
    <location>
        <begin position="146"/>
        <end position="516"/>
    </location>
</feature>
<proteinExistence type="inferred from homology"/>
<dbReference type="SUPFAM" id="SSF53850">
    <property type="entry name" value="Periplasmic binding protein-like II"/>
    <property type="match status" value="1"/>
</dbReference>
<feature type="transmembrane region" description="Helical" evidence="5">
    <location>
        <begin position="29"/>
        <end position="47"/>
    </location>
</feature>
<sequence length="516" mass="56026">MYPVKSHECFRWLVKEVLCGGYSMRKNGFMFLVIGAMTALMLTAAVGCSSSEEDTAPAAAPAAASAAAPAAAPAPATKAAPAAKTTNVFGREMPSDAAPMAAQFLKVNYEKEGESLEFPVSVYNSAAGGIQSGFSLALLSTDLSTVPGGATSWSSSDDMKTWTFNIDPDLTWSDGVPLTAHDYVYTWQYYADPEHAYDFTWYFGMLEVENYGAIEAGEKALDTLGVTATDDKTLVFQLDTPAPYVPGFMMYGSPLAKHAAEKHGQYYSNDPATTVSSTPWILKEWVPNQHAEFEPNVNYTGKIKPFIENYKAVYGERKFDAYLAGEVDTINGPFTPADQEYMENDAGLMKERGLSPGDFRTHYLFFDNQSAPFNDVRVRQAFAKAIDRDAIINNIVGSEAGEPRYGVLIPGFPDAAGPDKLKQYQGLDVAAAKSLMADAGFAGGAGFPKLELALRQETELFQATAAAVAQQLKENLGVDVTINNMDRKTYMGHLNGHDLQFAMVSYGFDYVDASNF</sequence>
<dbReference type="InterPro" id="IPR039424">
    <property type="entry name" value="SBP_5"/>
</dbReference>
<dbReference type="Gene3D" id="3.10.105.10">
    <property type="entry name" value="Dipeptide-binding Protein, Domain 3"/>
    <property type="match status" value="1"/>
</dbReference>
<evidence type="ECO:0000256" key="5">
    <source>
        <dbReference type="SAM" id="Phobius"/>
    </source>
</evidence>
<dbReference type="GO" id="GO:0030313">
    <property type="term" value="C:cell envelope"/>
    <property type="evidence" value="ECO:0007669"/>
    <property type="project" value="UniProtKB-SubCell"/>
</dbReference>
<keyword evidence="3" id="KW-0813">Transport</keyword>